<comment type="caution">
    <text evidence="2">The sequence shown here is derived from an EMBL/GenBank/DDBJ whole genome shotgun (WGS) entry which is preliminary data.</text>
</comment>
<organism evidence="2 3">
    <name type="scientific">Seongchinamella sediminis</name>
    <dbReference type="NCBI Taxonomy" id="2283635"/>
    <lineage>
        <taxon>Bacteria</taxon>
        <taxon>Pseudomonadati</taxon>
        <taxon>Pseudomonadota</taxon>
        <taxon>Gammaproteobacteria</taxon>
        <taxon>Cellvibrionales</taxon>
        <taxon>Halieaceae</taxon>
        <taxon>Seongchinamella</taxon>
    </lineage>
</organism>
<feature type="transmembrane region" description="Helical" evidence="1">
    <location>
        <begin position="12"/>
        <end position="31"/>
    </location>
</feature>
<feature type="transmembrane region" description="Helical" evidence="1">
    <location>
        <begin position="168"/>
        <end position="190"/>
    </location>
</feature>
<keyword evidence="3" id="KW-1185">Reference proteome</keyword>
<keyword evidence="1" id="KW-0812">Transmembrane</keyword>
<dbReference type="InterPro" id="IPR010699">
    <property type="entry name" value="DUF1275"/>
</dbReference>
<protein>
    <submittedName>
        <fullName evidence="2">DUF1275 domain-containing protein</fullName>
    </submittedName>
</protein>
<dbReference type="PANTHER" id="PTHR37314">
    <property type="entry name" value="SLR0142 PROTEIN"/>
    <property type="match status" value="1"/>
</dbReference>
<gene>
    <name evidence="2" type="ORF">DWB85_15735</name>
</gene>
<accession>A0A3L7DVN0</accession>
<dbReference type="EMBL" id="QRAN01000019">
    <property type="protein sequence ID" value="RLQ20845.1"/>
    <property type="molecule type" value="Genomic_DNA"/>
</dbReference>
<feature type="transmembrane region" description="Helical" evidence="1">
    <location>
        <begin position="196"/>
        <end position="214"/>
    </location>
</feature>
<dbReference type="OrthoDB" id="270162at2"/>
<feature type="transmembrane region" description="Helical" evidence="1">
    <location>
        <begin position="90"/>
        <end position="108"/>
    </location>
</feature>
<name>A0A3L7DVN0_9GAMM</name>
<dbReference type="Proteomes" id="UP000265509">
    <property type="component" value="Unassembled WGS sequence"/>
</dbReference>
<evidence type="ECO:0000256" key="1">
    <source>
        <dbReference type="SAM" id="Phobius"/>
    </source>
</evidence>
<keyword evidence="1" id="KW-0472">Membrane</keyword>
<proteinExistence type="predicted"/>
<evidence type="ECO:0000313" key="3">
    <source>
        <dbReference type="Proteomes" id="UP000265509"/>
    </source>
</evidence>
<dbReference type="PANTHER" id="PTHR37314:SF4">
    <property type="entry name" value="UPF0700 TRANSMEMBRANE PROTEIN YOAK"/>
    <property type="match status" value="1"/>
</dbReference>
<reference evidence="2 3" key="1">
    <citation type="submission" date="2018-07" db="EMBL/GenBank/DDBJ databases">
        <title>Halioglobus sp. genome submission.</title>
        <authorList>
            <person name="Ye M.-Q."/>
            <person name="Du Z.-J."/>
        </authorList>
    </citation>
    <scope>NUCLEOTIDE SEQUENCE [LARGE SCALE GENOMIC DNA]</scope>
    <source>
        <strain evidence="2 3">U0301</strain>
    </source>
</reference>
<dbReference type="Pfam" id="PF06912">
    <property type="entry name" value="DUF1275"/>
    <property type="match status" value="1"/>
</dbReference>
<dbReference type="AlphaFoldDB" id="A0A3L7DVN0"/>
<sequence>MISRLPRWIEYGAFVLAFVAGSINAIGLLGFEHQAVSHVSGTATLLGTSFLNGSYQNTVHLGGVLISFFLGAAISGYLVHGATLKLGRHYDTALVLEGCLILASYWLLSNGSFYGHFAASVACGMQNALATAYSGAVVRTTHLTGIFTDLGILVGSVLRGDSFDKRKLLLFSLIIAGFVIGGLCGAYLFALLGFKALLLPGTICFVLALWYRLYSKKYGSL</sequence>
<keyword evidence="1" id="KW-1133">Transmembrane helix</keyword>
<feature type="transmembrane region" description="Helical" evidence="1">
    <location>
        <begin position="59"/>
        <end position="78"/>
    </location>
</feature>
<evidence type="ECO:0000313" key="2">
    <source>
        <dbReference type="EMBL" id="RLQ20845.1"/>
    </source>
</evidence>